<name>A0A0U1ZY26_9CAUD</name>
<reference evidence="1 2" key="1">
    <citation type="journal article" date="2016" name="Virus Genes">
        <title>Genomic analysis of Staphylococcus phage Stau2 isolated from medical specimen.</title>
        <authorList>
            <person name="Hsieh S.E."/>
            <person name="Tseng Y.H."/>
            <person name="Lo H.H."/>
            <person name="Chen S.T."/>
            <person name="Wu C.N."/>
        </authorList>
    </citation>
    <scope>NUCLEOTIDE SEQUENCE [LARGE SCALE GENOMIC DNA]</scope>
</reference>
<keyword evidence="2" id="KW-1185">Reference proteome</keyword>
<evidence type="ECO:0000313" key="2">
    <source>
        <dbReference type="Proteomes" id="UP000207597"/>
    </source>
</evidence>
<organism evidence="1 2">
    <name type="scientific">Staphylococcus phage Stau2</name>
    <dbReference type="NCBI Taxonomy" id="1200862"/>
    <lineage>
        <taxon>Viruses</taxon>
        <taxon>Duplodnaviria</taxon>
        <taxon>Heunggongvirae</taxon>
        <taxon>Uroviricota</taxon>
        <taxon>Caudoviricetes</taxon>
        <taxon>Herelleviridae</taxon>
        <taxon>Twortvirinae</taxon>
        <taxon>Silviavirus</taxon>
        <taxon>Silviavirus stau2</taxon>
    </lineage>
</organism>
<accession>A0A0U1ZY26</accession>
<dbReference type="Proteomes" id="UP000207597">
    <property type="component" value="Segment"/>
</dbReference>
<sequence>MDIKTVHLTSDNDHLKVKKLMENKEKYIAVAYDNKSVSKVNIIMVINVIKDLVHMYRYKIVEYGLSNNDKENEKVGYLIERIED</sequence>
<dbReference type="EMBL" id="KP881332">
    <property type="protein sequence ID" value="AKA61347.1"/>
    <property type="molecule type" value="Genomic_DNA"/>
</dbReference>
<proteinExistence type="predicted"/>
<dbReference type="KEGG" id="vg:28802309"/>
<gene>
    <name evidence="1" type="ORF">Stau2_96</name>
</gene>
<dbReference type="GeneID" id="28802309"/>
<protein>
    <submittedName>
        <fullName evidence="1">Uncharacterized protein</fullName>
    </submittedName>
</protein>
<dbReference type="RefSeq" id="YP_009275853.1">
    <property type="nucleotide sequence ID" value="NC_030933.1"/>
</dbReference>
<evidence type="ECO:0000313" key="1">
    <source>
        <dbReference type="EMBL" id="AKA61347.1"/>
    </source>
</evidence>